<feature type="domain" description="Transposase IS701-like DDE" evidence="1">
    <location>
        <begin position="32"/>
        <end position="238"/>
    </location>
</feature>
<protein>
    <submittedName>
        <fullName evidence="2">IS701 family transposase</fullName>
    </submittedName>
</protein>
<dbReference type="AlphaFoldDB" id="A0AAX1EFJ5"/>
<dbReference type="Pfam" id="PF13546">
    <property type="entry name" value="DDE_5"/>
    <property type="match status" value="1"/>
</dbReference>
<organism evidence="2 3">
    <name type="scientific">Legionella israelensis</name>
    <dbReference type="NCBI Taxonomy" id="454"/>
    <lineage>
        <taxon>Bacteria</taxon>
        <taxon>Pseudomonadati</taxon>
        <taxon>Pseudomonadota</taxon>
        <taxon>Gammaproteobacteria</taxon>
        <taxon>Legionellales</taxon>
        <taxon>Legionellaceae</taxon>
        <taxon>Legionella</taxon>
    </lineage>
</organism>
<dbReference type="SUPFAM" id="SSF53098">
    <property type="entry name" value="Ribonuclease H-like"/>
    <property type="match status" value="1"/>
</dbReference>
<dbReference type="Proteomes" id="UP000295517">
    <property type="component" value="Chromosome"/>
</dbReference>
<dbReference type="InterPro" id="IPR012337">
    <property type="entry name" value="RNaseH-like_sf"/>
</dbReference>
<dbReference type="InterPro" id="IPR038721">
    <property type="entry name" value="IS701-like_DDE_dom"/>
</dbReference>
<accession>A0AAX1EFJ5</accession>
<evidence type="ECO:0000313" key="2">
    <source>
        <dbReference type="EMBL" id="QBR83822.1"/>
    </source>
</evidence>
<evidence type="ECO:0000313" key="3">
    <source>
        <dbReference type="Proteomes" id="UP000295517"/>
    </source>
</evidence>
<dbReference type="RefSeq" id="WP_135060151.1">
    <property type="nucleotide sequence ID" value="NZ_CP038254.1"/>
</dbReference>
<dbReference type="NCBIfam" id="NF033540">
    <property type="entry name" value="transpos_IS701"/>
    <property type="match status" value="1"/>
</dbReference>
<dbReference type="PANTHER" id="PTHR33627">
    <property type="entry name" value="TRANSPOSASE"/>
    <property type="match status" value="1"/>
</dbReference>
<dbReference type="InterPro" id="IPR039365">
    <property type="entry name" value="IS701-like"/>
</dbReference>
<reference evidence="2 3" key="1">
    <citation type="submission" date="2019-03" db="EMBL/GenBank/DDBJ databases">
        <title>Diverse conjugative elements silence natural transformation in Legionella species.</title>
        <authorList>
            <person name="Durieux I."/>
            <person name="Ginevra C."/>
            <person name="Attaiech L."/>
            <person name="Picq K."/>
            <person name="Juan P.A."/>
            <person name="Jarraud S."/>
            <person name="Charpentier X."/>
        </authorList>
    </citation>
    <scope>NUCLEOTIDE SEQUENCE [LARGE SCALE GENOMIC DNA]</scope>
    <source>
        <strain evidence="2 3">HL-0427-4011</strain>
    </source>
</reference>
<dbReference type="EMBL" id="CP038254">
    <property type="protein sequence ID" value="QBR83822.1"/>
    <property type="molecule type" value="Genomic_DNA"/>
</dbReference>
<sequence>MMQLSGIETSLLSAADVMFAIEQEFSPIQEILQDCFNRVETRASALSYIQGLISTIERKNSWQLAEQAGCENPYAFQYLLGRATWDVNHLRDLTGQYVVDFMSEDEGVLSIDETGFLKKGNKSAGVGRQYTGTAGRIENCQIGVFLSYATAKGRALLDRELYIPQDWFKDKRRCKEAGIPDSLEFKKKPELAQEMLQRAFDKQIKPTWVLGDAVYSSYSLRVFLESYLQPYVLAIASNYPITIGFEQYKANDLLESIEAEDWLAISAGAGSKGERYYQWTRKIINSDSPDGWERWLLIRRNIKEQNDVAFYISFAPNSKSLQDMAKAAGSRWTIEECFEMAKSEVGLDQYEVRSWVGWYRHITFAMLALGFLTKLRWTLQQTEVLLLEKKVAKNPMYAFLKSRGLV</sequence>
<gene>
    <name evidence="2" type="ORF">E3983_05340</name>
</gene>
<name>A0AAX1EFJ5_9GAMM</name>
<evidence type="ECO:0000259" key="1">
    <source>
        <dbReference type="Pfam" id="PF13546"/>
    </source>
</evidence>
<dbReference type="PANTHER" id="PTHR33627:SF1">
    <property type="entry name" value="TRANSPOSASE"/>
    <property type="match status" value="1"/>
</dbReference>
<proteinExistence type="predicted"/>